<evidence type="ECO:0000259" key="11">
    <source>
        <dbReference type="PROSITE" id="PS50109"/>
    </source>
</evidence>
<dbReference type="InterPro" id="IPR036890">
    <property type="entry name" value="HATPase_C_sf"/>
</dbReference>
<name>A0A7G8BK78_9BACT</name>
<gene>
    <name evidence="12" type="ORF">H7849_02880</name>
</gene>
<keyword evidence="8 10" id="KW-1133">Transmembrane helix</keyword>
<dbReference type="Gene3D" id="1.10.287.130">
    <property type="match status" value="1"/>
</dbReference>
<feature type="domain" description="Histidine kinase" evidence="11">
    <location>
        <begin position="250"/>
        <end position="468"/>
    </location>
</feature>
<dbReference type="InterPro" id="IPR003661">
    <property type="entry name" value="HisK_dim/P_dom"/>
</dbReference>
<sequence length="485" mass="53244">MKPYSIARRLITTVLLVELISAVCVTGLAWLYERHSHFRSFDILLRGRADSLLGSVQDAEDPEDNVMLSKSDVNVPSEDIYEVWDEKGRLLGRSPNWDGTTRETLSTHVDGYSKLNINGRHYRSLLLHGLRVVDPGDKGGGVPHHVTIVYGAPVERVWHAIFGAVKFYAIASLILMLVTGLVMAWLLHRSLAPLRALANEAAGVSVNAWHFTPPEDARATRELAPLVKALEATLQRLQHSFFQQRRFVSDAAHELKTGVAVVKSSLQLLGIKQRSAAEYQAGLERCEADCGRMEEIVAKMLALARAENTETGPSRIGLSTDVSEVLHKSVDQFSSMADLRGVRVELSAPRAFHIALTTEECSLLLSNLLLNALQHSTRDTRVRILAEEKNHLVEVRLQDQGDGIPSEVLPHVFERFYRGDPSRNRNTGGTGLGLSICKAIVDAAGGEITIDSTPGLGTTVNLFLPSAKMKASAPAESQYESVPRS</sequence>
<dbReference type="FunFam" id="3.30.565.10:FF:000006">
    <property type="entry name" value="Sensor histidine kinase WalK"/>
    <property type="match status" value="1"/>
</dbReference>
<evidence type="ECO:0000256" key="9">
    <source>
        <dbReference type="ARBA" id="ARBA00023136"/>
    </source>
</evidence>
<dbReference type="CDD" id="cd00075">
    <property type="entry name" value="HATPase"/>
    <property type="match status" value="1"/>
</dbReference>
<proteinExistence type="predicted"/>
<evidence type="ECO:0000256" key="1">
    <source>
        <dbReference type="ARBA" id="ARBA00000085"/>
    </source>
</evidence>
<dbReference type="InterPro" id="IPR036097">
    <property type="entry name" value="HisK_dim/P_sf"/>
</dbReference>
<dbReference type="SMART" id="SM00387">
    <property type="entry name" value="HATPase_c"/>
    <property type="match status" value="1"/>
</dbReference>
<dbReference type="RefSeq" id="WP_186743994.1">
    <property type="nucleotide sequence ID" value="NZ_CP060394.1"/>
</dbReference>
<evidence type="ECO:0000256" key="8">
    <source>
        <dbReference type="ARBA" id="ARBA00022989"/>
    </source>
</evidence>
<dbReference type="PRINTS" id="PR00344">
    <property type="entry name" value="BCTRLSENSOR"/>
</dbReference>
<keyword evidence="9 10" id="KW-0472">Membrane</keyword>
<keyword evidence="7 12" id="KW-0418">Kinase</keyword>
<evidence type="ECO:0000256" key="2">
    <source>
        <dbReference type="ARBA" id="ARBA00004370"/>
    </source>
</evidence>
<dbReference type="EC" id="2.7.13.3" evidence="3"/>
<dbReference type="EMBL" id="CP060394">
    <property type="protein sequence ID" value="QNI32948.1"/>
    <property type="molecule type" value="Genomic_DNA"/>
</dbReference>
<dbReference type="InterPro" id="IPR003594">
    <property type="entry name" value="HATPase_dom"/>
</dbReference>
<evidence type="ECO:0000256" key="10">
    <source>
        <dbReference type="SAM" id="Phobius"/>
    </source>
</evidence>
<dbReference type="GO" id="GO:0005886">
    <property type="term" value="C:plasma membrane"/>
    <property type="evidence" value="ECO:0007669"/>
    <property type="project" value="TreeGrafter"/>
</dbReference>
<reference evidence="12 13" key="1">
    <citation type="submission" date="2020-08" db="EMBL/GenBank/DDBJ databases">
        <title>Edaphobacter telluris sp. nov. and Acidobacterium dinghuensis sp. nov., two acidobacteria isolated from forest soil.</title>
        <authorList>
            <person name="Fu J."/>
            <person name="Qiu L."/>
        </authorList>
    </citation>
    <scope>NUCLEOTIDE SEQUENCE [LARGE SCALE GENOMIC DNA]</scope>
    <source>
        <strain evidence="12">4Y35</strain>
    </source>
</reference>
<dbReference type="Proteomes" id="UP000515312">
    <property type="component" value="Chromosome"/>
</dbReference>
<evidence type="ECO:0000313" key="12">
    <source>
        <dbReference type="EMBL" id="QNI32948.1"/>
    </source>
</evidence>
<dbReference type="SUPFAM" id="SSF55874">
    <property type="entry name" value="ATPase domain of HSP90 chaperone/DNA topoisomerase II/histidine kinase"/>
    <property type="match status" value="1"/>
</dbReference>
<feature type="transmembrane region" description="Helical" evidence="10">
    <location>
        <begin position="167"/>
        <end position="187"/>
    </location>
</feature>
<evidence type="ECO:0000256" key="3">
    <source>
        <dbReference type="ARBA" id="ARBA00012438"/>
    </source>
</evidence>
<evidence type="ECO:0000256" key="4">
    <source>
        <dbReference type="ARBA" id="ARBA00022553"/>
    </source>
</evidence>
<evidence type="ECO:0000313" key="13">
    <source>
        <dbReference type="Proteomes" id="UP000515312"/>
    </source>
</evidence>
<keyword evidence="5" id="KW-0808">Transferase</keyword>
<keyword evidence="13" id="KW-1185">Reference proteome</keyword>
<dbReference type="InterPro" id="IPR050428">
    <property type="entry name" value="TCS_sensor_his_kinase"/>
</dbReference>
<dbReference type="Pfam" id="PF00512">
    <property type="entry name" value="HisKA"/>
    <property type="match status" value="1"/>
</dbReference>
<evidence type="ECO:0000256" key="5">
    <source>
        <dbReference type="ARBA" id="ARBA00022679"/>
    </source>
</evidence>
<evidence type="ECO:0000256" key="6">
    <source>
        <dbReference type="ARBA" id="ARBA00022692"/>
    </source>
</evidence>
<dbReference type="AlphaFoldDB" id="A0A7G8BK78"/>
<accession>A0A7G8BK78</accession>
<dbReference type="Pfam" id="PF02518">
    <property type="entry name" value="HATPase_c"/>
    <property type="match status" value="1"/>
</dbReference>
<dbReference type="InterPro" id="IPR005467">
    <property type="entry name" value="His_kinase_dom"/>
</dbReference>
<comment type="subcellular location">
    <subcellularLocation>
        <location evidence="2">Membrane</location>
    </subcellularLocation>
</comment>
<keyword evidence="4" id="KW-0597">Phosphoprotein</keyword>
<evidence type="ECO:0000256" key="7">
    <source>
        <dbReference type="ARBA" id="ARBA00022777"/>
    </source>
</evidence>
<dbReference type="SMART" id="SM00388">
    <property type="entry name" value="HisKA"/>
    <property type="match status" value="1"/>
</dbReference>
<dbReference type="InterPro" id="IPR004358">
    <property type="entry name" value="Sig_transdc_His_kin-like_C"/>
</dbReference>
<dbReference type="CDD" id="cd00082">
    <property type="entry name" value="HisKA"/>
    <property type="match status" value="1"/>
</dbReference>
<dbReference type="GO" id="GO:0000155">
    <property type="term" value="F:phosphorelay sensor kinase activity"/>
    <property type="evidence" value="ECO:0007669"/>
    <property type="project" value="InterPro"/>
</dbReference>
<feature type="transmembrane region" description="Helical" evidence="10">
    <location>
        <begin position="12"/>
        <end position="32"/>
    </location>
</feature>
<comment type="catalytic activity">
    <reaction evidence="1">
        <text>ATP + protein L-histidine = ADP + protein N-phospho-L-histidine.</text>
        <dbReference type="EC" id="2.7.13.3"/>
    </reaction>
</comment>
<dbReference type="PROSITE" id="PS50109">
    <property type="entry name" value="HIS_KIN"/>
    <property type="match status" value="1"/>
</dbReference>
<organism evidence="12 13">
    <name type="scientific">Alloacidobacterium dinghuense</name>
    <dbReference type="NCBI Taxonomy" id="2763107"/>
    <lineage>
        <taxon>Bacteria</taxon>
        <taxon>Pseudomonadati</taxon>
        <taxon>Acidobacteriota</taxon>
        <taxon>Terriglobia</taxon>
        <taxon>Terriglobales</taxon>
        <taxon>Acidobacteriaceae</taxon>
        <taxon>Alloacidobacterium</taxon>
    </lineage>
</organism>
<protein>
    <recommendedName>
        <fullName evidence="3">histidine kinase</fullName>
        <ecNumber evidence="3">2.7.13.3</ecNumber>
    </recommendedName>
</protein>
<dbReference type="PANTHER" id="PTHR45436:SF5">
    <property type="entry name" value="SENSOR HISTIDINE KINASE TRCS"/>
    <property type="match status" value="1"/>
</dbReference>
<keyword evidence="6 10" id="KW-0812">Transmembrane</keyword>
<dbReference type="SUPFAM" id="SSF47384">
    <property type="entry name" value="Homodimeric domain of signal transducing histidine kinase"/>
    <property type="match status" value="1"/>
</dbReference>
<dbReference type="Gene3D" id="3.30.565.10">
    <property type="entry name" value="Histidine kinase-like ATPase, C-terminal domain"/>
    <property type="match status" value="1"/>
</dbReference>
<dbReference type="KEGG" id="adin:H7849_02880"/>
<dbReference type="PANTHER" id="PTHR45436">
    <property type="entry name" value="SENSOR HISTIDINE KINASE YKOH"/>
    <property type="match status" value="1"/>
</dbReference>